<evidence type="ECO:0000313" key="8">
    <source>
        <dbReference type="EMBL" id="MCH5600484.1"/>
    </source>
</evidence>
<feature type="domain" description="Major facilitator superfamily (MFS) profile" evidence="7">
    <location>
        <begin position="4"/>
        <end position="289"/>
    </location>
</feature>
<dbReference type="SUPFAM" id="SSF103473">
    <property type="entry name" value="MFS general substrate transporter"/>
    <property type="match status" value="1"/>
</dbReference>
<accession>A0ABS9SQU0</accession>
<protein>
    <submittedName>
        <fullName evidence="8">MFS transporter</fullName>
    </submittedName>
</protein>
<evidence type="ECO:0000313" key="9">
    <source>
        <dbReference type="Proteomes" id="UP001202248"/>
    </source>
</evidence>
<feature type="transmembrane region" description="Helical" evidence="6">
    <location>
        <begin position="70"/>
        <end position="89"/>
    </location>
</feature>
<evidence type="ECO:0000256" key="6">
    <source>
        <dbReference type="SAM" id="Phobius"/>
    </source>
</evidence>
<feature type="transmembrane region" description="Helical" evidence="6">
    <location>
        <begin position="199"/>
        <end position="219"/>
    </location>
</feature>
<organism evidence="8 9">
    <name type="scientific">Niabella ginsengisoli</name>
    <dbReference type="NCBI Taxonomy" id="522298"/>
    <lineage>
        <taxon>Bacteria</taxon>
        <taxon>Pseudomonadati</taxon>
        <taxon>Bacteroidota</taxon>
        <taxon>Chitinophagia</taxon>
        <taxon>Chitinophagales</taxon>
        <taxon>Chitinophagaceae</taxon>
        <taxon>Niabella</taxon>
    </lineage>
</organism>
<keyword evidence="2" id="KW-1003">Cell membrane</keyword>
<feature type="transmembrane region" description="Helical" evidence="6">
    <location>
        <begin position="269"/>
        <end position="288"/>
    </location>
</feature>
<evidence type="ECO:0000256" key="4">
    <source>
        <dbReference type="ARBA" id="ARBA00022989"/>
    </source>
</evidence>
<dbReference type="InterPro" id="IPR020846">
    <property type="entry name" value="MFS_dom"/>
</dbReference>
<reference evidence="8 9" key="1">
    <citation type="submission" date="2022-02" db="EMBL/GenBank/DDBJ databases">
        <authorList>
            <person name="Min J."/>
        </authorList>
    </citation>
    <scope>NUCLEOTIDE SEQUENCE [LARGE SCALE GENOMIC DNA]</scope>
    <source>
        <strain evidence="8 9">GR10-1</strain>
    </source>
</reference>
<keyword evidence="4 6" id="KW-1133">Transmembrane helix</keyword>
<proteinExistence type="predicted"/>
<dbReference type="PANTHER" id="PTHR43124">
    <property type="entry name" value="PURINE EFFLUX PUMP PBUE"/>
    <property type="match status" value="1"/>
</dbReference>
<evidence type="ECO:0000256" key="3">
    <source>
        <dbReference type="ARBA" id="ARBA00022692"/>
    </source>
</evidence>
<keyword evidence="5 6" id="KW-0472">Membrane</keyword>
<feature type="transmembrane region" description="Helical" evidence="6">
    <location>
        <begin position="128"/>
        <end position="150"/>
    </location>
</feature>
<dbReference type="Pfam" id="PF07690">
    <property type="entry name" value="MFS_1"/>
    <property type="match status" value="1"/>
</dbReference>
<comment type="subcellular location">
    <subcellularLocation>
        <location evidence="1">Cell membrane</location>
        <topology evidence="1">Multi-pass membrane protein</topology>
    </subcellularLocation>
</comment>
<dbReference type="InterPro" id="IPR050189">
    <property type="entry name" value="MFS_Efflux_Transporters"/>
</dbReference>
<keyword evidence="9" id="KW-1185">Reference proteome</keyword>
<feature type="transmembrane region" description="Helical" evidence="6">
    <location>
        <begin position="44"/>
        <end position="63"/>
    </location>
</feature>
<dbReference type="Proteomes" id="UP001202248">
    <property type="component" value="Unassembled WGS sequence"/>
</dbReference>
<feature type="transmembrane region" description="Helical" evidence="6">
    <location>
        <begin position="239"/>
        <end position="257"/>
    </location>
</feature>
<comment type="caution">
    <text evidence="8">The sequence shown here is derived from an EMBL/GenBank/DDBJ whole genome shotgun (WGS) entry which is preliminary data.</text>
</comment>
<evidence type="ECO:0000256" key="5">
    <source>
        <dbReference type="ARBA" id="ARBA00023136"/>
    </source>
</evidence>
<gene>
    <name evidence="8" type="ORF">MKP09_22480</name>
</gene>
<dbReference type="CDD" id="cd17324">
    <property type="entry name" value="MFS_NepI_like"/>
    <property type="match status" value="1"/>
</dbReference>
<feature type="transmembrane region" description="Helical" evidence="6">
    <location>
        <begin position="95"/>
        <end position="116"/>
    </location>
</feature>
<evidence type="ECO:0000256" key="1">
    <source>
        <dbReference type="ARBA" id="ARBA00004651"/>
    </source>
</evidence>
<feature type="transmembrane region" description="Helical" evidence="6">
    <location>
        <begin position="156"/>
        <end position="178"/>
    </location>
</feature>
<dbReference type="PANTHER" id="PTHR43124:SF3">
    <property type="entry name" value="CHLORAMPHENICOL EFFLUX PUMP RV0191"/>
    <property type="match status" value="1"/>
</dbReference>
<dbReference type="Gene3D" id="1.20.1250.20">
    <property type="entry name" value="MFS general substrate transporter like domains"/>
    <property type="match status" value="1"/>
</dbReference>
<sequence length="289" mass="31051">MNKKLFSLALGGLAIGTTEFIIMGLMQDVATSLQISIPKAGYLISAYAIGVIVGAPLLVAASVKYNPKKVLIALMGLFTLFNGLSAFAPDYNTLLIARFFSGLPHGAFFGIGAVVASKLAKEGKQAQAISMMFAGLTIANLLMVPLVTYLGHEFGWRLAFIIVALIGLVTILFIKMWLPPINLNTQSSIKDELKFFKTPKAWLIIFITAIGFGGLFAWFSYISPLMTHVSGFSTKSVSYIMLVAGAGMVVGNFIGGIMADKMKPEKASAILFISLVVALIGVFFFLTIR</sequence>
<dbReference type="EMBL" id="JAKWBL010000004">
    <property type="protein sequence ID" value="MCH5600484.1"/>
    <property type="molecule type" value="Genomic_DNA"/>
</dbReference>
<dbReference type="RefSeq" id="WP_240832691.1">
    <property type="nucleotide sequence ID" value="NZ_JAKWBL010000004.1"/>
</dbReference>
<keyword evidence="3 6" id="KW-0812">Transmembrane</keyword>
<name>A0ABS9SQU0_9BACT</name>
<dbReference type="InterPro" id="IPR036259">
    <property type="entry name" value="MFS_trans_sf"/>
</dbReference>
<evidence type="ECO:0000256" key="2">
    <source>
        <dbReference type="ARBA" id="ARBA00022475"/>
    </source>
</evidence>
<dbReference type="InterPro" id="IPR011701">
    <property type="entry name" value="MFS"/>
</dbReference>
<evidence type="ECO:0000259" key="7">
    <source>
        <dbReference type="PROSITE" id="PS50850"/>
    </source>
</evidence>
<dbReference type="PROSITE" id="PS50850">
    <property type="entry name" value="MFS"/>
    <property type="match status" value="1"/>
</dbReference>